<dbReference type="AlphaFoldDB" id="A0A161J2S9"/>
<sequence>MPLPSARFLVAANPVETPPCWLSADPRRFARDLAALGPVFCAWTGPAAGRSEGASDIDPGSPDGLVLAHPGLLAHACAVTIDGPREWITVHDGAGVPRCRLYLLPDTDYLAWDALLAHADATAAPAARPRWRPHRGRRLRFEVASIGSWSLVCTSTALPDCVLSWRTVRELVRTEGVALVA</sequence>
<dbReference type="RefSeq" id="WP_063674121.1">
    <property type="nucleotide sequence ID" value="NZ_CP014841.1"/>
</dbReference>
<dbReference type="PATRIC" id="fig|445710.3.peg.3722"/>
<proteinExistence type="predicted"/>
<organism evidence="1 2">
    <name type="scientific">Dyella thiooxydans</name>
    <dbReference type="NCBI Taxonomy" id="445710"/>
    <lineage>
        <taxon>Bacteria</taxon>
        <taxon>Pseudomonadati</taxon>
        <taxon>Pseudomonadota</taxon>
        <taxon>Gammaproteobacteria</taxon>
        <taxon>Lysobacterales</taxon>
        <taxon>Rhodanobacteraceae</taxon>
        <taxon>Dyella</taxon>
    </lineage>
</organism>
<dbReference type="OrthoDB" id="5957605at2"/>
<dbReference type="Proteomes" id="UP000077255">
    <property type="component" value="Chromosome"/>
</dbReference>
<gene>
    <name evidence="1" type="ORF">ATSB10_37250</name>
</gene>
<name>A0A161J2S9_9GAMM</name>
<dbReference type="SUPFAM" id="SSF144064">
    <property type="entry name" value="Heme iron utilization protein-like"/>
    <property type="match status" value="1"/>
</dbReference>
<dbReference type="KEGG" id="dtx:ATSB10_37250"/>
<reference evidence="1 2" key="1">
    <citation type="submission" date="2016-02" db="EMBL/GenBank/DDBJ databases">
        <title>Complete genome sequencing and analysis of ATSB10, Dyella thiooxydans isolated from rhizosphere soil of sunflower (Helianthus annuus L.).</title>
        <authorList>
            <person name="Lee Y."/>
            <person name="Hwangbo K."/>
            <person name="Chung H."/>
            <person name="Yoo J."/>
            <person name="Kim K.Y."/>
            <person name="Sa T.M."/>
            <person name="Um Y."/>
            <person name="Madhaiyan M."/>
        </authorList>
    </citation>
    <scope>NUCLEOTIDE SEQUENCE [LARGE SCALE GENOMIC DNA]</scope>
    <source>
        <strain evidence="1 2">ATSB10</strain>
    </source>
</reference>
<dbReference type="EMBL" id="CP014841">
    <property type="protein sequence ID" value="AND71179.1"/>
    <property type="molecule type" value="Genomic_DNA"/>
</dbReference>
<dbReference type="STRING" id="445710.ATSB10_37250"/>
<protein>
    <submittedName>
        <fullName evidence="1">Uncharacterized protein</fullName>
    </submittedName>
</protein>
<evidence type="ECO:0000313" key="2">
    <source>
        <dbReference type="Proteomes" id="UP000077255"/>
    </source>
</evidence>
<evidence type="ECO:0000313" key="1">
    <source>
        <dbReference type="EMBL" id="AND71179.1"/>
    </source>
</evidence>
<keyword evidence="2" id="KW-1185">Reference proteome</keyword>
<accession>A0A161J2S9</accession>